<comment type="caution">
    <text evidence="1">The sequence shown here is derived from an EMBL/GenBank/DDBJ whole genome shotgun (WGS) entry which is preliminary data.</text>
</comment>
<dbReference type="GO" id="GO:0016765">
    <property type="term" value="F:transferase activity, transferring alkyl or aryl (other than methyl) groups"/>
    <property type="evidence" value="ECO:0007669"/>
    <property type="project" value="UniProtKB-ARBA"/>
</dbReference>
<evidence type="ECO:0000313" key="1">
    <source>
        <dbReference type="EMBL" id="GHG74410.1"/>
    </source>
</evidence>
<organism evidence="1 2">
    <name type="scientific">Streptomyces capoamus</name>
    <dbReference type="NCBI Taxonomy" id="68183"/>
    <lineage>
        <taxon>Bacteria</taxon>
        <taxon>Bacillati</taxon>
        <taxon>Actinomycetota</taxon>
        <taxon>Actinomycetes</taxon>
        <taxon>Kitasatosporales</taxon>
        <taxon>Streptomycetaceae</taxon>
        <taxon>Streptomyces</taxon>
    </lineage>
</organism>
<keyword evidence="2" id="KW-1185">Reference proteome</keyword>
<accession>A0A919F2P4</accession>
<dbReference type="EMBL" id="BNBF01000035">
    <property type="protein sequence ID" value="GHG74410.1"/>
    <property type="molecule type" value="Genomic_DNA"/>
</dbReference>
<dbReference type="Pfam" id="PF00494">
    <property type="entry name" value="SQS_PSY"/>
    <property type="match status" value="1"/>
</dbReference>
<dbReference type="Gene3D" id="1.10.600.10">
    <property type="entry name" value="Farnesyl Diphosphate Synthase"/>
    <property type="match status" value="1"/>
</dbReference>
<dbReference type="AlphaFoldDB" id="A0A919F2P4"/>
<dbReference type="InterPro" id="IPR002060">
    <property type="entry name" value="Squ/phyt_synthse"/>
</dbReference>
<dbReference type="RefSeq" id="WP_189986206.1">
    <property type="nucleotide sequence ID" value="NZ_BNBF01000035.1"/>
</dbReference>
<protein>
    <submittedName>
        <fullName evidence="1">Phytoene synthase</fullName>
    </submittedName>
</protein>
<gene>
    <name evidence="1" type="primary">crtB</name>
    <name evidence="1" type="ORF">GCM10018980_71280</name>
</gene>
<sequence length="302" mass="33565">MQAWKDSLSAAGIREPQLRRDYDTQRDLVSRFRRTSYLAAQMLLPRPMLPHVVAVTAVMHHGDNLLDTGPKALRVAQWASWEQQVQQVLATGASDEPLLRALAHTIDTHPRTRRSIEQYLSTASAELDFSGFLDEADYQAYIDAYSLPAFMLIGTLLGPEADDRPYRAACRAFIDGSQRLDFVNDITEDLSEGRLGIPAKTLERFAVTKEDLAEARDTPGVRELLRHLVVQARTVLQTARCLPTMAPAPHRPLLSALVEVELLTADAVMARGVKLLRAPATPPLASTLLALWRARREARKGS</sequence>
<dbReference type="SUPFAM" id="SSF48576">
    <property type="entry name" value="Terpenoid synthases"/>
    <property type="match status" value="1"/>
</dbReference>
<dbReference type="PANTHER" id="PTHR31480">
    <property type="entry name" value="BIFUNCTIONAL LYCOPENE CYCLASE/PHYTOENE SYNTHASE"/>
    <property type="match status" value="1"/>
</dbReference>
<dbReference type="InterPro" id="IPR008949">
    <property type="entry name" value="Isoprenoid_synthase_dom_sf"/>
</dbReference>
<proteinExistence type="predicted"/>
<evidence type="ECO:0000313" key="2">
    <source>
        <dbReference type="Proteomes" id="UP000619355"/>
    </source>
</evidence>
<name>A0A919F2P4_9ACTN</name>
<reference evidence="2" key="1">
    <citation type="journal article" date="2019" name="Int. J. Syst. Evol. Microbiol.">
        <title>The Global Catalogue of Microorganisms (GCM) 10K type strain sequencing project: providing services to taxonomists for standard genome sequencing and annotation.</title>
        <authorList>
            <consortium name="The Broad Institute Genomics Platform"/>
            <consortium name="The Broad Institute Genome Sequencing Center for Infectious Disease"/>
            <person name="Wu L."/>
            <person name="Ma J."/>
        </authorList>
    </citation>
    <scope>NUCLEOTIDE SEQUENCE [LARGE SCALE GENOMIC DNA]</scope>
    <source>
        <strain evidence="2">JCM 4253</strain>
    </source>
</reference>
<dbReference type="Proteomes" id="UP000619355">
    <property type="component" value="Unassembled WGS sequence"/>
</dbReference>